<evidence type="ECO:0000313" key="2">
    <source>
        <dbReference type="EMBL" id="CAB4677941.1"/>
    </source>
</evidence>
<keyword evidence="1" id="KW-1133">Transmembrane helix</keyword>
<proteinExistence type="predicted"/>
<keyword evidence="1" id="KW-0472">Membrane</keyword>
<feature type="transmembrane region" description="Helical" evidence="1">
    <location>
        <begin position="6"/>
        <end position="29"/>
    </location>
</feature>
<name>A0A6J6MU99_9ZZZZ</name>
<gene>
    <name evidence="2" type="ORF">UFOPK2295_01236</name>
</gene>
<accession>A0A6J6MU99</accession>
<protein>
    <submittedName>
        <fullName evidence="2">Unannotated protein</fullName>
    </submittedName>
</protein>
<dbReference type="EMBL" id="CAEZWV010000027">
    <property type="protein sequence ID" value="CAB4677941.1"/>
    <property type="molecule type" value="Genomic_DNA"/>
</dbReference>
<dbReference type="AlphaFoldDB" id="A0A6J6MU99"/>
<reference evidence="2" key="1">
    <citation type="submission" date="2020-05" db="EMBL/GenBank/DDBJ databases">
        <authorList>
            <person name="Chiriac C."/>
            <person name="Salcher M."/>
            <person name="Ghai R."/>
            <person name="Kavagutti S V."/>
        </authorList>
    </citation>
    <scope>NUCLEOTIDE SEQUENCE</scope>
</reference>
<sequence>MSEATLFGFGAVIFFVVFTGASLFGMASLKEFQERNR</sequence>
<evidence type="ECO:0000256" key="1">
    <source>
        <dbReference type="SAM" id="Phobius"/>
    </source>
</evidence>
<keyword evidence="1" id="KW-0812">Transmembrane</keyword>
<organism evidence="2">
    <name type="scientific">freshwater metagenome</name>
    <dbReference type="NCBI Taxonomy" id="449393"/>
    <lineage>
        <taxon>unclassified sequences</taxon>
        <taxon>metagenomes</taxon>
        <taxon>ecological metagenomes</taxon>
    </lineage>
</organism>